<proteinExistence type="predicted"/>
<dbReference type="STRING" id="871571.HMPREF0580_0476"/>
<evidence type="ECO:0000313" key="2">
    <source>
        <dbReference type="Proteomes" id="UP000003045"/>
    </source>
</evidence>
<reference evidence="1" key="1">
    <citation type="submission" date="2010-08" db="EMBL/GenBank/DDBJ databases">
        <authorList>
            <person name="Muzny D."/>
            <person name="Qin X."/>
            <person name="Deng J."/>
            <person name="Jiang H."/>
            <person name="Liu Y."/>
            <person name="Qu J."/>
            <person name="Song X.-Z."/>
            <person name="Zhang L."/>
            <person name="Thornton R."/>
            <person name="Coyle M."/>
            <person name="Francisco L."/>
            <person name="Jackson L."/>
            <person name="Javaid M."/>
            <person name="Korchina V."/>
            <person name="Kovar C."/>
            <person name="Mata R."/>
            <person name="Mathew T."/>
            <person name="Ngo R."/>
            <person name="Nguyen L."/>
            <person name="Nguyen N."/>
            <person name="Okwuonu G."/>
            <person name="Ongeri F."/>
            <person name="Pham C."/>
            <person name="Simmons D."/>
            <person name="Wilczek-Boney K."/>
            <person name="Hale W."/>
            <person name="Jakkamsetti A."/>
            <person name="Pham P."/>
            <person name="Ruth R."/>
            <person name="San Lucas F."/>
            <person name="Warren J."/>
            <person name="Zhang J."/>
            <person name="Zhao Z."/>
            <person name="Zhou C."/>
            <person name="Zhu D."/>
            <person name="Lee S."/>
            <person name="Bess C."/>
            <person name="Blankenburg K."/>
            <person name="Forbes L."/>
            <person name="Fu Q."/>
            <person name="Gubbala S."/>
            <person name="Hirani K."/>
            <person name="Jayaseelan J.C."/>
            <person name="Lara F."/>
            <person name="Munidasa M."/>
            <person name="Palculict T."/>
            <person name="Patil S."/>
            <person name="Pu L.-L."/>
            <person name="Saada N."/>
            <person name="Tang L."/>
            <person name="Weissenberger G."/>
            <person name="Zhu Y."/>
            <person name="Hemphill L."/>
            <person name="Shang Y."/>
            <person name="Youmans B."/>
            <person name="Ayvaz T."/>
            <person name="Ross M."/>
            <person name="Santibanez J."/>
            <person name="Aqrawi P."/>
            <person name="Gross S."/>
            <person name="Joshi V."/>
            <person name="Fowler G."/>
            <person name="Nazareth L."/>
            <person name="Reid J."/>
            <person name="Worley K."/>
            <person name="Petrosino J."/>
            <person name="Highlander S."/>
            <person name="Gibbs R."/>
        </authorList>
    </citation>
    <scope>NUCLEOTIDE SEQUENCE [LARGE SCALE GENOMIC DNA]</scope>
    <source>
        <strain evidence="1">ATCC 35239</strain>
    </source>
</reference>
<dbReference type="HOGENOM" id="CLU_3312881_0_0_11"/>
<sequence length="39" mass="4437">MPVHALGFHGRIHEVPFELSANACRIRVSRHQDNALNWG</sequence>
<name>E0QNL2_9ACTO</name>
<accession>E0QNL2</accession>
<protein>
    <submittedName>
        <fullName evidence="1">Uncharacterized protein</fullName>
    </submittedName>
</protein>
<comment type="caution">
    <text evidence="1">The sequence shown here is derived from an EMBL/GenBank/DDBJ whole genome shotgun (WGS) entry which is preliminary data.</text>
</comment>
<dbReference type="AlphaFoldDB" id="E0QNL2"/>
<evidence type="ECO:0000313" key="1">
    <source>
        <dbReference type="EMBL" id="EFM46758.1"/>
    </source>
</evidence>
<dbReference type="Proteomes" id="UP000003045">
    <property type="component" value="Unassembled WGS sequence"/>
</dbReference>
<dbReference type="EMBL" id="AEET01000013">
    <property type="protein sequence ID" value="EFM46758.1"/>
    <property type="molecule type" value="Genomic_DNA"/>
</dbReference>
<organism evidence="1 2">
    <name type="scientific">Mobiluncus mulieris ATCC 35239</name>
    <dbReference type="NCBI Taxonomy" id="871571"/>
    <lineage>
        <taxon>Bacteria</taxon>
        <taxon>Bacillati</taxon>
        <taxon>Actinomycetota</taxon>
        <taxon>Actinomycetes</taxon>
        <taxon>Actinomycetales</taxon>
        <taxon>Actinomycetaceae</taxon>
        <taxon>Mobiluncus</taxon>
    </lineage>
</organism>
<gene>
    <name evidence="1" type="ORF">HMPREF0580_0476</name>
</gene>
<keyword evidence="2" id="KW-1185">Reference proteome</keyword>